<feature type="transmembrane region" description="Helical" evidence="2">
    <location>
        <begin position="354"/>
        <end position="375"/>
    </location>
</feature>
<evidence type="ECO:0000313" key="4">
    <source>
        <dbReference type="Proteomes" id="UP000664203"/>
    </source>
</evidence>
<dbReference type="Proteomes" id="UP000664203">
    <property type="component" value="Unassembled WGS sequence"/>
</dbReference>
<dbReference type="AlphaFoldDB" id="A0A8H3IGS7"/>
<sequence length="610" mass="67845">MAIDCNDVPPYLTYDCTNPWGQDCTSSQHFHFASLWNYTQNIQEACANDTRLFIPTGGISSPRNASLTLVACAAIAGLAWTYYPGADIWTRLTTWKFPLLQLVASFPRPPLSLRVDCFVIVHLLGDPIDTIKSLLAKMSSCQRTAEYWRTECKNVFEKRVEDDEDRDWEALALLTDAYGEWGEDEQAKLTLQEGLSKNPQHREVLASAIGQTGRALAADRSTRVFPIIVALFFFIGAVGIAIFRTGSAAGVTASSNTVFINVEAHSIAFSALYFWIIPAVFLGSVIGVSQTEAAIPRILRRFQVDVDHLNLPNKVKLPNHCLDDKAKRVFHGGIYSWHPLERTQPDTYLTYQNVLPILVVIIGAVTSMTVSALVPPDGWDCRHRGEIFIFIIWILSASVDILLNYFSSWSKKNQTKVFWITCIKDFLVTIATMSCVVIVQIGVYNRCSCYTQWGRTGLTLPEMPDVAETLFHRLTTAYPAITFASIGIELIIIPLLICIQYEDALRTFVQRDDGNSNAAWLVEAVNICQASIAKFRATNLGTYFRIWKAKRTGTSAVERGAPGEPYEMRSLTQIQSGETESMAIEDTGAEGPFVADGHLEPIAPQDPTSN</sequence>
<feature type="transmembrane region" description="Helical" evidence="2">
    <location>
        <begin position="65"/>
        <end position="83"/>
    </location>
</feature>
<keyword evidence="2" id="KW-0812">Transmembrane</keyword>
<evidence type="ECO:0000256" key="2">
    <source>
        <dbReference type="SAM" id="Phobius"/>
    </source>
</evidence>
<dbReference type="EMBL" id="CAJPDR010000229">
    <property type="protein sequence ID" value="CAF9927487.1"/>
    <property type="molecule type" value="Genomic_DNA"/>
</dbReference>
<feature type="transmembrane region" description="Helical" evidence="2">
    <location>
        <begin position="418"/>
        <end position="443"/>
    </location>
</feature>
<accession>A0A8H3IGS7</accession>
<name>A0A8H3IGS7_9LECA</name>
<feature type="transmembrane region" description="Helical" evidence="2">
    <location>
        <begin position="264"/>
        <end position="288"/>
    </location>
</feature>
<keyword evidence="4" id="KW-1185">Reference proteome</keyword>
<dbReference type="OrthoDB" id="3010248at2759"/>
<comment type="caution">
    <text evidence="3">The sequence shown here is derived from an EMBL/GenBank/DDBJ whole genome shotgun (WGS) entry which is preliminary data.</text>
</comment>
<proteinExistence type="predicted"/>
<protein>
    <submittedName>
        <fullName evidence="3">Uncharacterized protein</fullName>
    </submittedName>
</protein>
<gene>
    <name evidence="3" type="ORF">ALECFALPRED_003719</name>
</gene>
<feature type="region of interest" description="Disordered" evidence="1">
    <location>
        <begin position="577"/>
        <end position="610"/>
    </location>
</feature>
<keyword evidence="2" id="KW-1133">Transmembrane helix</keyword>
<feature type="transmembrane region" description="Helical" evidence="2">
    <location>
        <begin position="387"/>
        <end position="406"/>
    </location>
</feature>
<keyword evidence="2" id="KW-0472">Membrane</keyword>
<organism evidence="3 4">
    <name type="scientific">Alectoria fallacina</name>
    <dbReference type="NCBI Taxonomy" id="1903189"/>
    <lineage>
        <taxon>Eukaryota</taxon>
        <taxon>Fungi</taxon>
        <taxon>Dikarya</taxon>
        <taxon>Ascomycota</taxon>
        <taxon>Pezizomycotina</taxon>
        <taxon>Lecanoromycetes</taxon>
        <taxon>OSLEUM clade</taxon>
        <taxon>Lecanoromycetidae</taxon>
        <taxon>Lecanorales</taxon>
        <taxon>Lecanorineae</taxon>
        <taxon>Parmeliaceae</taxon>
        <taxon>Alectoria</taxon>
    </lineage>
</organism>
<reference evidence="3" key="1">
    <citation type="submission" date="2021-03" db="EMBL/GenBank/DDBJ databases">
        <authorList>
            <person name="Tagirdzhanova G."/>
        </authorList>
    </citation>
    <scope>NUCLEOTIDE SEQUENCE</scope>
</reference>
<evidence type="ECO:0000256" key="1">
    <source>
        <dbReference type="SAM" id="MobiDB-lite"/>
    </source>
</evidence>
<feature type="transmembrane region" description="Helical" evidence="2">
    <location>
        <begin position="224"/>
        <end position="244"/>
    </location>
</feature>
<feature type="transmembrane region" description="Helical" evidence="2">
    <location>
        <begin position="480"/>
        <end position="501"/>
    </location>
</feature>
<evidence type="ECO:0000313" key="3">
    <source>
        <dbReference type="EMBL" id="CAF9927487.1"/>
    </source>
</evidence>